<accession>A0AAD6TGZ5</accession>
<evidence type="ECO:0000313" key="3">
    <source>
        <dbReference type="Proteomes" id="UP001218188"/>
    </source>
</evidence>
<evidence type="ECO:0000313" key="2">
    <source>
        <dbReference type="EMBL" id="KAJ7046381.1"/>
    </source>
</evidence>
<sequence length="131" mass="13263">MLQGHVGATSNNNKELSIRGARRGGASTSGPGRGAQKRPQQMRKAIAGRDIAGILQEGMRVTLYNNGVLSIRQMEGSGADASGAACAVLKRPWWSTVDRVDGGAGGVASGAQRGMKGAGARVQAGGPGGYT</sequence>
<evidence type="ECO:0000256" key="1">
    <source>
        <dbReference type="SAM" id="MobiDB-lite"/>
    </source>
</evidence>
<keyword evidence="3" id="KW-1185">Reference proteome</keyword>
<organism evidence="2 3">
    <name type="scientific">Mycena alexandri</name>
    <dbReference type="NCBI Taxonomy" id="1745969"/>
    <lineage>
        <taxon>Eukaryota</taxon>
        <taxon>Fungi</taxon>
        <taxon>Dikarya</taxon>
        <taxon>Basidiomycota</taxon>
        <taxon>Agaricomycotina</taxon>
        <taxon>Agaricomycetes</taxon>
        <taxon>Agaricomycetidae</taxon>
        <taxon>Agaricales</taxon>
        <taxon>Marasmiineae</taxon>
        <taxon>Mycenaceae</taxon>
        <taxon>Mycena</taxon>
    </lineage>
</organism>
<dbReference type="Proteomes" id="UP001218188">
    <property type="component" value="Unassembled WGS sequence"/>
</dbReference>
<protein>
    <submittedName>
        <fullName evidence="2">Uncharacterized protein</fullName>
    </submittedName>
</protein>
<dbReference type="EMBL" id="JARJCM010000003">
    <property type="protein sequence ID" value="KAJ7046381.1"/>
    <property type="molecule type" value="Genomic_DNA"/>
</dbReference>
<gene>
    <name evidence="2" type="ORF">C8F04DRAFT_1173323</name>
</gene>
<proteinExistence type="predicted"/>
<name>A0AAD6TGZ5_9AGAR</name>
<reference evidence="2" key="1">
    <citation type="submission" date="2023-03" db="EMBL/GenBank/DDBJ databases">
        <title>Massive genome expansion in bonnet fungi (Mycena s.s.) driven by repeated elements and novel gene families across ecological guilds.</title>
        <authorList>
            <consortium name="Lawrence Berkeley National Laboratory"/>
            <person name="Harder C.B."/>
            <person name="Miyauchi S."/>
            <person name="Viragh M."/>
            <person name="Kuo A."/>
            <person name="Thoen E."/>
            <person name="Andreopoulos B."/>
            <person name="Lu D."/>
            <person name="Skrede I."/>
            <person name="Drula E."/>
            <person name="Henrissat B."/>
            <person name="Morin E."/>
            <person name="Kohler A."/>
            <person name="Barry K."/>
            <person name="LaButti K."/>
            <person name="Morin E."/>
            <person name="Salamov A."/>
            <person name="Lipzen A."/>
            <person name="Mereny Z."/>
            <person name="Hegedus B."/>
            <person name="Baldrian P."/>
            <person name="Stursova M."/>
            <person name="Weitz H."/>
            <person name="Taylor A."/>
            <person name="Grigoriev I.V."/>
            <person name="Nagy L.G."/>
            <person name="Martin F."/>
            <person name="Kauserud H."/>
        </authorList>
    </citation>
    <scope>NUCLEOTIDE SEQUENCE</scope>
    <source>
        <strain evidence="2">CBHHK200</strain>
    </source>
</reference>
<dbReference type="AlphaFoldDB" id="A0AAD6TGZ5"/>
<comment type="caution">
    <text evidence="2">The sequence shown here is derived from an EMBL/GenBank/DDBJ whole genome shotgun (WGS) entry which is preliminary data.</text>
</comment>
<feature type="region of interest" description="Disordered" evidence="1">
    <location>
        <begin position="1"/>
        <end position="44"/>
    </location>
</feature>